<name>A0ACB9LQ69_BAUVA</name>
<reference evidence="1 2" key="1">
    <citation type="journal article" date="2022" name="DNA Res.">
        <title>Chromosomal-level genome assembly of the orchid tree Bauhinia variegata (Leguminosae; Cercidoideae) supports the allotetraploid origin hypothesis of Bauhinia.</title>
        <authorList>
            <person name="Zhong Y."/>
            <person name="Chen Y."/>
            <person name="Zheng D."/>
            <person name="Pang J."/>
            <person name="Liu Y."/>
            <person name="Luo S."/>
            <person name="Meng S."/>
            <person name="Qian L."/>
            <person name="Wei D."/>
            <person name="Dai S."/>
            <person name="Zhou R."/>
        </authorList>
    </citation>
    <scope>NUCLEOTIDE SEQUENCE [LARGE SCALE GENOMIC DNA]</scope>
    <source>
        <strain evidence="1">BV-YZ2020</strain>
    </source>
</reference>
<proteinExistence type="predicted"/>
<organism evidence="1 2">
    <name type="scientific">Bauhinia variegata</name>
    <name type="common">Purple orchid tree</name>
    <name type="synonym">Phanera variegata</name>
    <dbReference type="NCBI Taxonomy" id="167791"/>
    <lineage>
        <taxon>Eukaryota</taxon>
        <taxon>Viridiplantae</taxon>
        <taxon>Streptophyta</taxon>
        <taxon>Embryophyta</taxon>
        <taxon>Tracheophyta</taxon>
        <taxon>Spermatophyta</taxon>
        <taxon>Magnoliopsida</taxon>
        <taxon>eudicotyledons</taxon>
        <taxon>Gunneridae</taxon>
        <taxon>Pentapetalae</taxon>
        <taxon>rosids</taxon>
        <taxon>fabids</taxon>
        <taxon>Fabales</taxon>
        <taxon>Fabaceae</taxon>
        <taxon>Cercidoideae</taxon>
        <taxon>Cercideae</taxon>
        <taxon>Bauhiniinae</taxon>
        <taxon>Bauhinia</taxon>
    </lineage>
</organism>
<evidence type="ECO:0000313" key="2">
    <source>
        <dbReference type="Proteomes" id="UP000828941"/>
    </source>
</evidence>
<comment type="caution">
    <text evidence="1">The sequence shown here is derived from an EMBL/GenBank/DDBJ whole genome shotgun (WGS) entry which is preliminary data.</text>
</comment>
<protein>
    <submittedName>
        <fullName evidence="1">Uncharacterized protein</fullName>
    </submittedName>
</protein>
<keyword evidence="2" id="KW-1185">Reference proteome</keyword>
<gene>
    <name evidence="1" type="ORF">L6164_026522</name>
</gene>
<dbReference type="EMBL" id="CM039436">
    <property type="protein sequence ID" value="KAI4313555.1"/>
    <property type="molecule type" value="Genomic_DNA"/>
</dbReference>
<dbReference type="Proteomes" id="UP000828941">
    <property type="component" value="Chromosome 11"/>
</dbReference>
<accession>A0ACB9LQ69</accession>
<sequence>MASLHQQNETYFFRILLERSLKLLKIPRKFTSKCGFNLPNPVFLKPADGTEWKIFWAKSKSDGDIWFQNGWEEFVRHYSLDIGYLVLFKYVESSHFDVLLFDKSTLQIEYPSHVPYNEKPNLDDDHFSDDLVEILSKKPHSVDNSFEILSEKPNSNDDLVEISSEKPQFCDDPIEIFNEKPQSSDDSDKNLSEKPSHSKTKMKSPLLSPRPQKKLKVGTNGDFEPSSSLKSSHFHVQTEGRQSQGKTLEKSSNGNAHVKSTKKELEAEDMRGNAFTNNKCPKSEEKTRKQTITDSNKKEALKRAKNFRSENPFFIVIIQPSYISTRSSLYVPIKFADEHLEKKEGSLILEDLKGTTWSATYNGRRILSGWHKFTRDNDLKVGDACVFEMTNSIELSFKILIYRAHEDPSCSFSSQGKKLKPKVPRMMPNTMKNEALRKAMSAEFPNPFFKIVMQNTCVSCRPYLRVPIQFIKKYFNDINNTVLVTLRRVDGRLWSVKYTPRLYQGRTYYEFHRGWKQFVVDNNLKVGDVCVFELIDRIKITFDVTIFRDTKDGAHKMYSAQGTKADSYEPEIRPETRTKSTCTSKVKSEKPELSDQFRSQVKFGRKIGQRMSTLLLKHGGKRVLQKVKEFGSDNPHFTVCIKPCYVDGGKPFLPKDFYMSFITEREKNVLIQVGERSWHAKMICHWRVSSAKFSAGWPAFARENNLQVGDVCIFELINRDDAVLEAHIFRHHS</sequence>
<evidence type="ECO:0000313" key="1">
    <source>
        <dbReference type="EMBL" id="KAI4313555.1"/>
    </source>
</evidence>